<proteinExistence type="inferred from homology"/>
<feature type="transmembrane region" description="Helical" evidence="7">
    <location>
        <begin position="126"/>
        <end position="148"/>
    </location>
</feature>
<keyword evidence="3 7" id="KW-0812">Transmembrane</keyword>
<accession>A0A8D0Y0P3</accession>
<evidence type="ECO:0000256" key="6">
    <source>
        <dbReference type="SAM" id="MobiDB-lite"/>
    </source>
</evidence>
<dbReference type="Proteomes" id="UP000694570">
    <property type="component" value="Unplaced"/>
</dbReference>
<evidence type="ECO:0000313" key="8">
    <source>
        <dbReference type="Ensembl" id="ENSSSCP00030044389.1"/>
    </source>
</evidence>
<comment type="subcellular location">
    <subcellularLocation>
        <location evidence="1">Membrane</location>
        <topology evidence="1">Multi-pass membrane protein</topology>
    </subcellularLocation>
</comment>
<comment type="similarity">
    <text evidence="2">Belongs to the RNase K family.</text>
</comment>
<name>A0A8D0Y0P3_PIG</name>
<dbReference type="GO" id="GO:0004521">
    <property type="term" value="F:RNA endonuclease activity"/>
    <property type="evidence" value="ECO:0007669"/>
    <property type="project" value="InterPro"/>
</dbReference>
<feature type="transmembrane region" description="Helical" evidence="7">
    <location>
        <begin position="180"/>
        <end position="204"/>
    </location>
</feature>
<gene>
    <name evidence="8" type="primary">RNASEK</name>
</gene>
<sequence>RGGRQEAGGLYSSLLSLQLRRGQQRIPKGLLRFQTHRLFPPKSGGIRKRQHSPLGAPPHTQDGWILRPRPLSRPTCSRSSAARAPKSCSLSPSSSASSCRLSTWPTSRRSPTPFFMASLLCCGPKLAACGIVLSAWGVIMLIMLGIFFNVHSAVLIEDVPFTEKDFENGPQDIYKLYEQVSYNCFIAAGLYLLLGGFSFCQVRLNKRKEYMVR</sequence>
<keyword evidence="5 7" id="KW-0472">Membrane</keyword>
<organism evidence="8 9">
    <name type="scientific">Sus scrofa</name>
    <name type="common">Pig</name>
    <dbReference type="NCBI Taxonomy" id="9823"/>
    <lineage>
        <taxon>Eukaryota</taxon>
        <taxon>Metazoa</taxon>
        <taxon>Chordata</taxon>
        <taxon>Craniata</taxon>
        <taxon>Vertebrata</taxon>
        <taxon>Euteleostomi</taxon>
        <taxon>Mammalia</taxon>
        <taxon>Eutheria</taxon>
        <taxon>Laurasiatheria</taxon>
        <taxon>Artiodactyla</taxon>
        <taxon>Suina</taxon>
        <taxon>Suidae</taxon>
        <taxon>Sus</taxon>
    </lineage>
</organism>
<keyword evidence="4 7" id="KW-1133">Transmembrane helix</keyword>
<evidence type="ECO:0000256" key="2">
    <source>
        <dbReference type="ARBA" id="ARBA00008458"/>
    </source>
</evidence>
<evidence type="ECO:0000313" key="9">
    <source>
        <dbReference type="Proteomes" id="UP000694570"/>
    </source>
</evidence>
<feature type="compositionally biased region" description="Low complexity" evidence="6">
    <location>
        <begin position="83"/>
        <end position="102"/>
    </location>
</feature>
<dbReference type="PANTHER" id="PTHR31733">
    <property type="entry name" value="RIBONUCLEASE KAPPA"/>
    <property type="match status" value="1"/>
</dbReference>
<dbReference type="Pfam" id="PF23489">
    <property type="entry name" value="V-ATPase_su_f"/>
    <property type="match status" value="1"/>
</dbReference>
<dbReference type="InterPro" id="IPR026770">
    <property type="entry name" value="RNase_K"/>
</dbReference>
<evidence type="ECO:0000256" key="5">
    <source>
        <dbReference type="ARBA" id="ARBA00023136"/>
    </source>
</evidence>
<dbReference type="Ensembl" id="ENSSSCT00030096280.1">
    <property type="protein sequence ID" value="ENSSSCP00030044389.1"/>
    <property type="gene ID" value="ENSSSCG00030068827.1"/>
</dbReference>
<evidence type="ECO:0000256" key="3">
    <source>
        <dbReference type="ARBA" id="ARBA00022692"/>
    </source>
</evidence>
<dbReference type="GO" id="GO:0016020">
    <property type="term" value="C:membrane"/>
    <property type="evidence" value="ECO:0007669"/>
    <property type="project" value="UniProtKB-SubCell"/>
</dbReference>
<evidence type="ECO:0000256" key="7">
    <source>
        <dbReference type="SAM" id="Phobius"/>
    </source>
</evidence>
<evidence type="ECO:0000256" key="4">
    <source>
        <dbReference type="ARBA" id="ARBA00022989"/>
    </source>
</evidence>
<reference evidence="8" key="1">
    <citation type="submission" date="2025-08" db="UniProtKB">
        <authorList>
            <consortium name="Ensembl"/>
        </authorList>
    </citation>
    <scope>IDENTIFICATION</scope>
</reference>
<protein>
    <submittedName>
        <fullName evidence="8">Ribonuclease K</fullName>
    </submittedName>
</protein>
<evidence type="ECO:0000256" key="1">
    <source>
        <dbReference type="ARBA" id="ARBA00004141"/>
    </source>
</evidence>
<feature type="region of interest" description="Disordered" evidence="6">
    <location>
        <begin position="38"/>
        <end position="107"/>
    </location>
</feature>
<dbReference type="InterPro" id="IPR056552">
    <property type="entry name" value="Ribonucl_Kappa"/>
</dbReference>
<dbReference type="AlphaFoldDB" id="A0A8D0Y0P3"/>